<dbReference type="InterPro" id="IPR000008">
    <property type="entry name" value="C2_dom"/>
</dbReference>
<gene>
    <name evidence="3" type="ORF">M0813_13743</name>
</gene>
<reference evidence="3" key="1">
    <citation type="submission" date="2022-08" db="EMBL/GenBank/DDBJ databases">
        <title>Novel sulfate-reducing endosymbionts in the free-living metamonad Anaeramoeba.</title>
        <authorList>
            <person name="Jerlstrom-Hultqvist J."/>
            <person name="Cepicka I."/>
            <person name="Gallot-Lavallee L."/>
            <person name="Salas-Leiva D."/>
            <person name="Curtis B.A."/>
            <person name="Zahonova K."/>
            <person name="Pipaliya S."/>
            <person name="Dacks J."/>
            <person name="Roger A.J."/>
        </authorList>
    </citation>
    <scope>NUCLEOTIDE SEQUENCE</scope>
    <source>
        <strain evidence="3">Schooner1</strain>
    </source>
</reference>
<feature type="domain" description="C2" evidence="2">
    <location>
        <begin position="202"/>
        <end position="376"/>
    </location>
</feature>
<dbReference type="Gene3D" id="2.60.40.150">
    <property type="entry name" value="C2 domain"/>
    <property type="match status" value="1"/>
</dbReference>
<accession>A0ABQ8Z7V5</accession>
<organism evidence="3 4">
    <name type="scientific">Anaeramoeba flamelloides</name>
    <dbReference type="NCBI Taxonomy" id="1746091"/>
    <lineage>
        <taxon>Eukaryota</taxon>
        <taxon>Metamonada</taxon>
        <taxon>Anaeramoebidae</taxon>
        <taxon>Anaeramoeba</taxon>
    </lineage>
</organism>
<dbReference type="InterPro" id="IPR035892">
    <property type="entry name" value="C2_domain_sf"/>
</dbReference>
<dbReference type="InterPro" id="IPR045052">
    <property type="entry name" value="Copine"/>
</dbReference>
<evidence type="ECO:0000313" key="4">
    <source>
        <dbReference type="Proteomes" id="UP001150062"/>
    </source>
</evidence>
<dbReference type="SUPFAM" id="SSF49562">
    <property type="entry name" value="C2 domain (Calcium/lipid-binding domain, CaLB)"/>
    <property type="match status" value="1"/>
</dbReference>
<keyword evidence="4" id="KW-1185">Reference proteome</keyword>
<dbReference type="PROSITE" id="PS50004">
    <property type="entry name" value="C2"/>
    <property type="match status" value="1"/>
</dbReference>
<dbReference type="PANTHER" id="PTHR10857:SF106">
    <property type="entry name" value="C2 DOMAIN-CONTAINING PROTEIN"/>
    <property type="match status" value="1"/>
</dbReference>
<protein>
    <submittedName>
        <fullName evidence="3">Copine domain protein</fullName>
    </submittedName>
</protein>
<dbReference type="Pfam" id="PF00168">
    <property type="entry name" value="C2"/>
    <property type="match status" value="2"/>
</dbReference>
<evidence type="ECO:0000259" key="2">
    <source>
        <dbReference type="PROSITE" id="PS50004"/>
    </source>
</evidence>
<dbReference type="PANTHER" id="PTHR10857">
    <property type="entry name" value="COPINE"/>
    <property type="match status" value="1"/>
</dbReference>
<proteinExistence type="predicted"/>
<dbReference type="EMBL" id="JAOAOG010000037">
    <property type="protein sequence ID" value="KAJ6252881.1"/>
    <property type="molecule type" value="Genomic_DNA"/>
</dbReference>
<dbReference type="Proteomes" id="UP001150062">
    <property type="component" value="Unassembled WGS sequence"/>
</dbReference>
<name>A0ABQ8Z7V5_9EUKA</name>
<evidence type="ECO:0000256" key="1">
    <source>
        <dbReference type="SAM" id="MobiDB-lite"/>
    </source>
</evidence>
<sequence length="407" mass="48807">MSKQLSIQVLSDGILTRDLNRNFKSTQGSLVISLYEISYVQTENKQEELLDSFTYEDDGLNNYFWIRPEFPKAFQIEIPSDHKEYKKKTQKERVYWRFELSRKYFYQKENESKMELIGKTILTCKDMLEYVNKCTKEKLSRNNNNSFYGYIYLFIEELNNPNSKMNKQLISNENENENEKEIEKEEEKEQEEENEKEIEKKKEEEKIKEMEKNSLTKNPKCLNLNFKIQNLPKMKTFGKADPYLVVYREFDTTPMDETEMNFVFGDDKKYNEGYQSFLKKPKKLKEFYKNRKPGRQWYPRDFKWLMVAISDVQKKVLNGKFNLQLPYAHLNGKNLNQNLRIECWDWNKNGIHDFIGSCELTLNDLVAKLENTNNDNEYPLINLEHKLKKKKYTNSGTISVFEISEDY</sequence>
<comment type="caution">
    <text evidence="3">The sequence shown here is derived from an EMBL/GenBank/DDBJ whole genome shotgun (WGS) entry which is preliminary data.</text>
</comment>
<feature type="compositionally biased region" description="Basic and acidic residues" evidence="1">
    <location>
        <begin position="177"/>
        <end position="187"/>
    </location>
</feature>
<evidence type="ECO:0000313" key="3">
    <source>
        <dbReference type="EMBL" id="KAJ6252881.1"/>
    </source>
</evidence>
<feature type="region of interest" description="Disordered" evidence="1">
    <location>
        <begin position="172"/>
        <end position="205"/>
    </location>
</feature>